<feature type="transmembrane region" description="Helical" evidence="1">
    <location>
        <begin position="70"/>
        <end position="91"/>
    </location>
</feature>
<keyword evidence="1" id="KW-0812">Transmembrane</keyword>
<feature type="transmembrane region" description="Helical" evidence="1">
    <location>
        <begin position="6"/>
        <end position="25"/>
    </location>
</feature>
<name>A0ABM7WH86_9ACTN</name>
<reference evidence="2 3" key="1">
    <citation type="submission" date="2022-01" db="EMBL/GenBank/DDBJ databases">
        <title>Novel bile acid biosynthetic pathways are enriched in the microbiome of centenarians.</title>
        <authorList>
            <person name="Sato Y."/>
            <person name="Atarashi K."/>
            <person name="Plichta R.D."/>
            <person name="Arai Y."/>
            <person name="Sasajima S."/>
            <person name="Kearney M.S."/>
            <person name="Suda W."/>
            <person name="Takeshita K."/>
            <person name="Sasaki T."/>
            <person name="Okamoto S."/>
            <person name="Skelly N.A."/>
            <person name="Okamura Y."/>
            <person name="Vlamakis H."/>
            <person name="Li Y."/>
            <person name="Tanoue T."/>
            <person name="Takei H."/>
            <person name="Nittono H."/>
            <person name="Narushima S."/>
            <person name="Irie J."/>
            <person name="Itoh H."/>
            <person name="Moriya K."/>
            <person name="Sugiura Y."/>
            <person name="Suematsu M."/>
            <person name="Moritoki N."/>
            <person name="Shibata S."/>
            <person name="Littman R.D."/>
            <person name="Fischbach A.M."/>
            <person name="Uwamino Y."/>
            <person name="Inoue T."/>
            <person name="Honda A."/>
            <person name="Hattori M."/>
            <person name="Murai T."/>
            <person name="Xavier J.R."/>
            <person name="Hirose N."/>
            <person name="Honda K."/>
        </authorList>
    </citation>
    <scope>NUCLEOTIDE SEQUENCE [LARGE SCALE GENOMIC DNA]</scope>
    <source>
        <strain evidence="2 3">CE91-St30</strain>
    </source>
</reference>
<proteinExistence type="predicted"/>
<feature type="transmembrane region" description="Helical" evidence="1">
    <location>
        <begin position="103"/>
        <end position="126"/>
    </location>
</feature>
<dbReference type="EMBL" id="AP025564">
    <property type="protein sequence ID" value="BDE95604.1"/>
    <property type="molecule type" value="Genomic_DNA"/>
</dbReference>
<accession>A0ABM7WH86</accession>
<keyword evidence="1" id="KW-1133">Transmembrane helix</keyword>
<gene>
    <name evidence="2" type="ORF">CE91St30_09370</name>
</gene>
<keyword evidence="1" id="KW-0472">Membrane</keyword>
<evidence type="ECO:0000256" key="1">
    <source>
        <dbReference type="SAM" id="Phobius"/>
    </source>
</evidence>
<feature type="transmembrane region" description="Helical" evidence="1">
    <location>
        <begin position="132"/>
        <end position="150"/>
    </location>
</feature>
<evidence type="ECO:0000313" key="2">
    <source>
        <dbReference type="EMBL" id="BDE95604.1"/>
    </source>
</evidence>
<dbReference type="RefSeq" id="WP_244411935.1">
    <property type="nucleotide sequence ID" value="NZ_AP025564.1"/>
</dbReference>
<organism evidence="2 3">
    <name type="scientific">Raoultibacter timonensis</name>
    <dbReference type="NCBI Taxonomy" id="1907662"/>
    <lineage>
        <taxon>Bacteria</taxon>
        <taxon>Bacillati</taxon>
        <taxon>Actinomycetota</taxon>
        <taxon>Coriobacteriia</taxon>
        <taxon>Eggerthellales</taxon>
        <taxon>Eggerthellaceae</taxon>
        <taxon>Raoultibacter</taxon>
    </lineage>
</organism>
<protein>
    <submittedName>
        <fullName evidence="2">Membrane protein</fullName>
    </submittedName>
</protein>
<dbReference type="NCBIfam" id="TIGR03987">
    <property type="entry name" value="HsmA family protein"/>
    <property type="match status" value="1"/>
</dbReference>
<dbReference type="Proteomes" id="UP001320544">
    <property type="component" value="Chromosome"/>
</dbReference>
<feature type="transmembrane region" description="Helical" evidence="1">
    <location>
        <begin position="37"/>
        <end position="58"/>
    </location>
</feature>
<keyword evidence="3" id="KW-1185">Reference proteome</keyword>
<evidence type="ECO:0000313" key="3">
    <source>
        <dbReference type="Proteomes" id="UP001320544"/>
    </source>
</evidence>
<sequence length="161" mass="17048">MTLTLIAATTAISLALVCYTAGVFSERKRGTLTKGSLALFWLGLALDTTGTTLMTVMAQDGGAVLGMHAASGALAIALMAVHAIWATVTFARKNEVGMKRFHTFSVVVWLFWLMPYVLGVLQGIPVLHLQNLQAGIGSLAVAGIAALIVLRKPATKRPSER</sequence>
<dbReference type="InterPro" id="IPR023813">
    <property type="entry name" value="HsmA-like"/>
</dbReference>